<dbReference type="InterPro" id="IPR050204">
    <property type="entry name" value="AraC_XylS_family_regulators"/>
</dbReference>
<dbReference type="SMART" id="SM00342">
    <property type="entry name" value="HTH_ARAC"/>
    <property type="match status" value="1"/>
</dbReference>
<organism evidence="5 6">
    <name type="scientific">Halomonas korlensis</name>
    <dbReference type="NCBI Taxonomy" id="463301"/>
    <lineage>
        <taxon>Bacteria</taxon>
        <taxon>Pseudomonadati</taxon>
        <taxon>Pseudomonadota</taxon>
        <taxon>Gammaproteobacteria</taxon>
        <taxon>Oceanospirillales</taxon>
        <taxon>Halomonadaceae</taxon>
        <taxon>Halomonas</taxon>
    </lineage>
</organism>
<proteinExistence type="predicted"/>
<name>A0A1I7H981_9GAMM</name>
<sequence length="325" mass="35113">MDAGLDVLRMIHFTGGIFLDAEFSAPWCVAAQVTPDDCRPFTPVPQGILAYHYVSAGRLLLRVGEAVPVTVSAGHIVVLPRNDPHVLGSELDGEPASVDHLIQPMSDGGLARIVYGGGGDTTRLQCGFLYSETPGDALIGILPSVMTLDVAQGTAGRWIESSFRFAATELAAGDIGSSVRLARLAELLFIEAVHHYLAGLPPEQRAWVGGLRNPFVSRALAKLHDHPERQWSSETLAREVGLSRSALAEHFTALVGVPPMRYLGRLRMQIAARRLRESLTSISRIALEAGYESEASFNKAFKRTFGAPPATWRRQQQGAAQTTAP</sequence>
<evidence type="ECO:0000256" key="2">
    <source>
        <dbReference type="ARBA" id="ARBA00023125"/>
    </source>
</evidence>
<dbReference type="Pfam" id="PF12852">
    <property type="entry name" value="Cupin_6"/>
    <property type="match status" value="1"/>
</dbReference>
<keyword evidence="2 5" id="KW-0238">DNA-binding</keyword>
<dbReference type="Proteomes" id="UP000198693">
    <property type="component" value="Unassembled WGS sequence"/>
</dbReference>
<evidence type="ECO:0000313" key="5">
    <source>
        <dbReference type="EMBL" id="SFU57265.1"/>
    </source>
</evidence>
<keyword evidence="3" id="KW-0804">Transcription</keyword>
<dbReference type="PRINTS" id="PR00032">
    <property type="entry name" value="HTHARAC"/>
</dbReference>
<reference evidence="6" key="1">
    <citation type="submission" date="2016-10" db="EMBL/GenBank/DDBJ databases">
        <authorList>
            <person name="Varghese N."/>
            <person name="Submissions S."/>
        </authorList>
    </citation>
    <scope>NUCLEOTIDE SEQUENCE [LARGE SCALE GENOMIC DNA]</scope>
    <source>
        <strain evidence="6">CGMCC 1.6981</strain>
    </source>
</reference>
<dbReference type="InterPro" id="IPR020449">
    <property type="entry name" value="Tscrpt_reg_AraC-type_HTH"/>
</dbReference>
<dbReference type="InterPro" id="IPR018060">
    <property type="entry name" value="HTH_AraC"/>
</dbReference>
<dbReference type="GO" id="GO:0043565">
    <property type="term" value="F:sequence-specific DNA binding"/>
    <property type="evidence" value="ECO:0007669"/>
    <property type="project" value="InterPro"/>
</dbReference>
<keyword evidence="6" id="KW-1185">Reference proteome</keyword>
<dbReference type="OrthoDB" id="9783876at2"/>
<dbReference type="InterPro" id="IPR032783">
    <property type="entry name" value="AraC_lig"/>
</dbReference>
<dbReference type="STRING" id="463301.SAMN04487955_10466"/>
<dbReference type="GO" id="GO:0003700">
    <property type="term" value="F:DNA-binding transcription factor activity"/>
    <property type="evidence" value="ECO:0007669"/>
    <property type="project" value="InterPro"/>
</dbReference>
<accession>A0A1I7H981</accession>
<gene>
    <name evidence="5" type="ORF">SAMN04487955_10466</name>
</gene>
<dbReference type="InterPro" id="IPR009057">
    <property type="entry name" value="Homeodomain-like_sf"/>
</dbReference>
<dbReference type="SUPFAM" id="SSF46689">
    <property type="entry name" value="Homeodomain-like"/>
    <property type="match status" value="2"/>
</dbReference>
<protein>
    <submittedName>
        <fullName evidence="5">AraC-type DNA-binding protein</fullName>
    </submittedName>
</protein>
<feature type="domain" description="HTH araC/xylS-type" evidence="4">
    <location>
        <begin position="217"/>
        <end position="315"/>
    </location>
</feature>
<keyword evidence="1" id="KW-0805">Transcription regulation</keyword>
<dbReference type="InterPro" id="IPR018062">
    <property type="entry name" value="HTH_AraC-typ_CS"/>
</dbReference>
<dbReference type="PROSITE" id="PS01124">
    <property type="entry name" value="HTH_ARAC_FAMILY_2"/>
    <property type="match status" value="1"/>
</dbReference>
<dbReference type="PROSITE" id="PS00041">
    <property type="entry name" value="HTH_ARAC_FAMILY_1"/>
    <property type="match status" value="1"/>
</dbReference>
<evidence type="ECO:0000259" key="4">
    <source>
        <dbReference type="PROSITE" id="PS01124"/>
    </source>
</evidence>
<dbReference type="Gene3D" id="1.10.10.60">
    <property type="entry name" value="Homeodomain-like"/>
    <property type="match status" value="2"/>
</dbReference>
<dbReference type="PANTHER" id="PTHR46796">
    <property type="entry name" value="HTH-TYPE TRANSCRIPTIONAL ACTIVATOR RHAS-RELATED"/>
    <property type="match status" value="1"/>
</dbReference>
<dbReference type="PANTHER" id="PTHR46796:SF7">
    <property type="entry name" value="ARAC FAMILY TRANSCRIPTIONAL REGULATOR"/>
    <property type="match status" value="1"/>
</dbReference>
<dbReference type="EMBL" id="FPBP01000004">
    <property type="protein sequence ID" value="SFU57265.1"/>
    <property type="molecule type" value="Genomic_DNA"/>
</dbReference>
<evidence type="ECO:0000313" key="6">
    <source>
        <dbReference type="Proteomes" id="UP000198693"/>
    </source>
</evidence>
<dbReference type="Pfam" id="PF12833">
    <property type="entry name" value="HTH_18"/>
    <property type="match status" value="1"/>
</dbReference>
<evidence type="ECO:0000256" key="3">
    <source>
        <dbReference type="ARBA" id="ARBA00023163"/>
    </source>
</evidence>
<evidence type="ECO:0000256" key="1">
    <source>
        <dbReference type="ARBA" id="ARBA00023015"/>
    </source>
</evidence>
<dbReference type="AlphaFoldDB" id="A0A1I7H981"/>